<dbReference type="Proteomes" id="UP000518752">
    <property type="component" value="Unassembled WGS sequence"/>
</dbReference>
<dbReference type="PANTHER" id="PTHR10039">
    <property type="entry name" value="AMELOGENIN"/>
    <property type="match status" value="1"/>
</dbReference>
<dbReference type="AlphaFoldDB" id="A0A8H5FWC4"/>
<keyword evidence="1" id="KW-0677">Repeat</keyword>
<evidence type="ECO:0000313" key="3">
    <source>
        <dbReference type="EMBL" id="KAF5351389.1"/>
    </source>
</evidence>
<dbReference type="PANTHER" id="PTHR10039:SF14">
    <property type="entry name" value="NACHT DOMAIN-CONTAINING PROTEIN"/>
    <property type="match status" value="1"/>
</dbReference>
<name>A0A8H5FWC4_9AGAR</name>
<sequence>MLNRSSHFSIGGGSFYNAGGDMTMVFSEESERGLFTLLQSASPSAAYDAGERYPAPQCHPGTRAAVLHDLDSWAKGIHTTEYHSRIRWLYGPAGAGKSAIAQTFAQSCAARGSLIGSYFFWRSDPTRNNPQRLITTIALQMAIAVPELHAFINAAVLEDPMAVTSSIEKQVDVLIIQPWLKFRTNQEESTSQPKHPHVLIIDGLDECSDSRNQQHILSILPKITQTSGSFIQILVCSRPEPRIKEAFLGPTMSEVCHWMPLDDTFEASKDIEHFLEDGFAYILTRHSFSMQHIRRPWPTRQQIDYLVRKSSGQFIYASTVLKYVNEDGDVPAERLNIVLGLSVSEDVEGSLDVPFAELDALYHQILSTVKNRTLMLRVLAAWLAYYDGRITVGSFGDFVKLLGIPQGILHAIFSSLHSLFEGPSPIDSGLSFCHASFQDFLFNRNRSRYFCISLATGHDYLAQCYLKIYGNPSYTVSPIFSLWWDFFHHSVRASGTASFISELDSFQLYDAVSLEVGRQQDMWEWRLAFRLADIFGLWTKFQHCTDHGKSLRNFQGISTAGFILVVSDNFSFFSDPELKTEIAIRYSSSSRFVGEAHNDCGAAVFDCIKTELRNRFHNTWESVRFEEIRPLWGQGDTQC</sequence>
<dbReference type="Gene3D" id="3.40.50.300">
    <property type="entry name" value="P-loop containing nucleotide triphosphate hydrolases"/>
    <property type="match status" value="1"/>
</dbReference>
<dbReference type="SUPFAM" id="SSF52540">
    <property type="entry name" value="P-loop containing nucleoside triphosphate hydrolases"/>
    <property type="match status" value="1"/>
</dbReference>
<accession>A0A8H5FWC4</accession>
<keyword evidence="4" id="KW-1185">Reference proteome</keyword>
<protein>
    <recommendedName>
        <fullName evidence="2">Nephrocystin 3-like N-terminal domain-containing protein</fullName>
    </recommendedName>
</protein>
<comment type="caution">
    <text evidence="3">The sequence shown here is derived from an EMBL/GenBank/DDBJ whole genome shotgun (WGS) entry which is preliminary data.</text>
</comment>
<evidence type="ECO:0000259" key="2">
    <source>
        <dbReference type="Pfam" id="PF24883"/>
    </source>
</evidence>
<dbReference type="InterPro" id="IPR056884">
    <property type="entry name" value="NPHP3-like_N"/>
</dbReference>
<dbReference type="Pfam" id="PF24883">
    <property type="entry name" value="NPHP3_N"/>
    <property type="match status" value="1"/>
</dbReference>
<dbReference type="InterPro" id="IPR027417">
    <property type="entry name" value="P-loop_NTPase"/>
</dbReference>
<organism evidence="3 4">
    <name type="scientific">Collybiopsis confluens</name>
    <dbReference type="NCBI Taxonomy" id="2823264"/>
    <lineage>
        <taxon>Eukaryota</taxon>
        <taxon>Fungi</taxon>
        <taxon>Dikarya</taxon>
        <taxon>Basidiomycota</taxon>
        <taxon>Agaricomycotina</taxon>
        <taxon>Agaricomycetes</taxon>
        <taxon>Agaricomycetidae</taxon>
        <taxon>Agaricales</taxon>
        <taxon>Marasmiineae</taxon>
        <taxon>Omphalotaceae</taxon>
        <taxon>Collybiopsis</taxon>
    </lineage>
</organism>
<dbReference type="OrthoDB" id="4760524at2759"/>
<reference evidence="3 4" key="1">
    <citation type="journal article" date="2020" name="ISME J.">
        <title>Uncovering the hidden diversity of litter-decomposition mechanisms in mushroom-forming fungi.</title>
        <authorList>
            <person name="Floudas D."/>
            <person name="Bentzer J."/>
            <person name="Ahren D."/>
            <person name="Johansson T."/>
            <person name="Persson P."/>
            <person name="Tunlid A."/>
        </authorList>
    </citation>
    <scope>NUCLEOTIDE SEQUENCE [LARGE SCALE GENOMIC DNA]</scope>
    <source>
        <strain evidence="3 4">CBS 406.79</strain>
    </source>
</reference>
<gene>
    <name evidence="3" type="ORF">D9757_012629</name>
</gene>
<feature type="domain" description="Nephrocystin 3-like N-terminal" evidence="2">
    <location>
        <begin position="80"/>
        <end position="238"/>
    </location>
</feature>
<evidence type="ECO:0000256" key="1">
    <source>
        <dbReference type="ARBA" id="ARBA00022737"/>
    </source>
</evidence>
<dbReference type="EMBL" id="JAACJN010000287">
    <property type="protein sequence ID" value="KAF5351389.1"/>
    <property type="molecule type" value="Genomic_DNA"/>
</dbReference>
<proteinExistence type="predicted"/>
<evidence type="ECO:0000313" key="4">
    <source>
        <dbReference type="Proteomes" id="UP000518752"/>
    </source>
</evidence>